<dbReference type="InterPro" id="IPR036291">
    <property type="entry name" value="NAD(P)-bd_dom_sf"/>
</dbReference>
<dbReference type="GO" id="GO:0016787">
    <property type="term" value="F:hydrolase activity"/>
    <property type="evidence" value="ECO:0007669"/>
    <property type="project" value="UniProtKB-KW"/>
</dbReference>
<proteinExistence type="inferred from homology"/>
<dbReference type="Gene3D" id="1.20.1440.110">
    <property type="entry name" value="acylaminoacyl peptidase"/>
    <property type="match status" value="1"/>
</dbReference>
<dbReference type="InterPro" id="IPR001375">
    <property type="entry name" value="Peptidase_S9_cat"/>
</dbReference>
<evidence type="ECO:0000313" key="4">
    <source>
        <dbReference type="Proteomes" id="UP001229651"/>
    </source>
</evidence>
<comment type="caution">
    <text evidence="3">The sequence shown here is derived from an EMBL/GenBank/DDBJ whole genome shotgun (WGS) entry which is preliminary data.</text>
</comment>
<dbReference type="Pfam" id="PF00326">
    <property type="entry name" value="Peptidase_S9"/>
    <property type="match status" value="1"/>
</dbReference>
<dbReference type="PANTHER" id="PTHR22946:SF12">
    <property type="entry name" value="CONIDIAL PIGMENT BIOSYNTHESIS PROTEIN AYG1 (AFU_ORTHOLOGUE AFUA_2G17550)"/>
    <property type="match status" value="1"/>
</dbReference>
<dbReference type="InterPro" id="IPR050261">
    <property type="entry name" value="FrsA_esterase"/>
</dbReference>
<dbReference type="Proteomes" id="UP001229651">
    <property type="component" value="Unassembled WGS sequence"/>
</dbReference>
<dbReference type="SUPFAM" id="SSF53474">
    <property type="entry name" value="alpha/beta-Hydrolases"/>
    <property type="match status" value="1"/>
</dbReference>
<name>A0ABU0F766_9PSEU</name>
<keyword evidence="4" id="KW-1185">Reference proteome</keyword>
<evidence type="ECO:0000259" key="2">
    <source>
        <dbReference type="Pfam" id="PF00326"/>
    </source>
</evidence>
<dbReference type="Gene3D" id="3.40.50.1820">
    <property type="entry name" value="alpha/beta hydrolase"/>
    <property type="match status" value="1"/>
</dbReference>
<evidence type="ECO:0000256" key="1">
    <source>
        <dbReference type="ARBA" id="ARBA00008645"/>
    </source>
</evidence>
<dbReference type="Gene3D" id="3.40.50.720">
    <property type="entry name" value="NAD(P)-binding Rossmann-like Domain"/>
    <property type="match status" value="1"/>
</dbReference>
<dbReference type="EMBL" id="JAUSUT010000001">
    <property type="protein sequence ID" value="MDQ0382852.1"/>
    <property type="molecule type" value="Genomic_DNA"/>
</dbReference>
<gene>
    <name evidence="3" type="ORF">FB470_006846</name>
</gene>
<reference evidence="3 4" key="1">
    <citation type="submission" date="2023-07" db="EMBL/GenBank/DDBJ databases">
        <title>Sequencing the genomes of 1000 actinobacteria strains.</title>
        <authorList>
            <person name="Klenk H.-P."/>
        </authorList>
    </citation>
    <scope>NUCLEOTIDE SEQUENCE [LARGE SCALE GENOMIC DNA]</scope>
    <source>
        <strain evidence="3 4">DSM 45805</strain>
    </source>
</reference>
<accession>A0ABU0F766</accession>
<sequence length="439" mass="48515">MGKVAPLVAFLLSDAASYITGSEIPDDGGPTSHGGVKSVSDAVPSTIQKGLDLFEYFPGNYVWNLGVVAALNSGGLIDEVDRACRPIRESATRGEDAGTADFLRAWAALTDQLVAQAQEAEQAGHVRTAGELYFRATNYLCQAERMLAHSNPDRVPTYRRVLELARKSFDLRDRRVSRVAIPYEGTTLPGYFSQAPATDDGSAPVVVLVNGLDSTKEHMYSSGHWQELAARGISCLMLDQPGTGEALRLQGLTARIDTEAWAGAAVDWLEAREDVDRARIGIVGWSLGGYYAPRAAAFEKRFALCVAWGANHNWGRVQRRRLEREGERPVPHYWEHVLWVWGHDDIDTFIEFADAVHLDGVVEKIAVPFLIVHGENDRQIPLEYAHASYDQAVNSPKRELRVFTPEEGASEHIGLDHLPHVSTFIADWVADTFTELARR</sequence>
<dbReference type="SUPFAM" id="SSF51735">
    <property type="entry name" value="NAD(P)-binding Rossmann-fold domains"/>
    <property type="match status" value="1"/>
</dbReference>
<comment type="similarity">
    <text evidence="1">Belongs to the AB hydrolase superfamily.</text>
</comment>
<keyword evidence="3" id="KW-0378">Hydrolase</keyword>
<organism evidence="3 4">
    <name type="scientific">Amycolatopsis thermophila</name>
    <dbReference type="NCBI Taxonomy" id="206084"/>
    <lineage>
        <taxon>Bacteria</taxon>
        <taxon>Bacillati</taxon>
        <taxon>Actinomycetota</taxon>
        <taxon>Actinomycetes</taxon>
        <taxon>Pseudonocardiales</taxon>
        <taxon>Pseudonocardiaceae</taxon>
        <taxon>Amycolatopsis</taxon>
    </lineage>
</organism>
<evidence type="ECO:0000313" key="3">
    <source>
        <dbReference type="EMBL" id="MDQ0382852.1"/>
    </source>
</evidence>
<feature type="domain" description="Peptidase S9 prolyl oligopeptidase catalytic" evidence="2">
    <location>
        <begin position="264"/>
        <end position="398"/>
    </location>
</feature>
<protein>
    <submittedName>
        <fullName evidence="3">Alpha-beta hydrolase superfamily lysophospholipase</fullName>
    </submittedName>
</protein>
<dbReference type="PANTHER" id="PTHR22946">
    <property type="entry name" value="DIENELACTONE HYDROLASE DOMAIN-CONTAINING PROTEIN-RELATED"/>
    <property type="match status" value="1"/>
</dbReference>
<dbReference type="InterPro" id="IPR029058">
    <property type="entry name" value="AB_hydrolase_fold"/>
</dbReference>